<name>A0A8D8BDB4_CULPI</name>
<protein>
    <submittedName>
        <fullName evidence="2">(northern house mosquito) hypothetical protein</fullName>
    </submittedName>
</protein>
<reference evidence="2" key="1">
    <citation type="submission" date="2021-05" db="EMBL/GenBank/DDBJ databases">
        <authorList>
            <person name="Alioto T."/>
            <person name="Alioto T."/>
            <person name="Gomez Garrido J."/>
        </authorList>
    </citation>
    <scope>NUCLEOTIDE SEQUENCE</scope>
</reference>
<proteinExistence type="predicted"/>
<accession>A0A8D8BDB4</accession>
<sequence>MSGHLAPFPTAAICCSVRRTTSLHQYHGDTRKQICFARVLLSLSFGCYCGIGTLPHSCSFYNHSCIRIAKYFPPARYNADNDGDDDDEERPLSKRGVGRK</sequence>
<dbReference type="AlphaFoldDB" id="A0A8D8BDB4"/>
<feature type="region of interest" description="Disordered" evidence="1">
    <location>
        <begin position="78"/>
        <end position="100"/>
    </location>
</feature>
<organism evidence="2">
    <name type="scientific">Culex pipiens</name>
    <name type="common">House mosquito</name>
    <dbReference type="NCBI Taxonomy" id="7175"/>
    <lineage>
        <taxon>Eukaryota</taxon>
        <taxon>Metazoa</taxon>
        <taxon>Ecdysozoa</taxon>
        <taxon>Arthropoda</taxon>
        <taxon>Hexapoda</taxon>
        <taxon>Insecta</taxon>
        <taxon>Pterygota</taxon>
        <taxon>Neoptera</taxon>
        <taxon>Endopterygota</taxon>
        <taxon>Diptera</taxon>
        <taxon>Nematocera</taxon>
        <taxon>Culicoidea</taxon>
        <taxon>Culicidae</taxon>
        <taxon>Culicinae</taxon>
        <taxon>Culicini</taxon>
        <taxon>Culex</taxon>
        <taxon>Culex</taxon>
    </lineage>
</organism>
<evidence type="ECO:0000313" key="2">
    <source>
        <dbReference type="EMBL" id="CAG6472203.1"/>
    </source>
</evidence>
<dbReference type="EMBL" id="HBUE01069391">
    <property type="protein sequence ID" value="CAG6472203.1"/>
    <property type="molecule type" value="Transcribed_RNA"/>
</dbReference>
<evidence type="ECO:0000256" key="1">
    <source>
        <dbReference type="SAM" id="MobiDB-lite"/>
    </source>
</evidence>